<name>A0ABV9VD91_STRAZ</name>
<dbReference type="InterPro" id="IPR000182">
    <property type="entry name" value="GNAT_dom"/>
</dbReference>
<dbReference type="Gene3D" id="3.40.630.30">
    <property type="match status" value="1"/>
</dbReference>
<protein>
    <submittedName>
        <fullName evidence="2">GNAT family N-acetyltransferase</fullName>
    </submittedName>
</protein>
<dbReference type="SUPFAM" id="SSF55729">
    <property type="entry name" value="Acyl-CoA N-acyltransferases (Nat)"/>
    <property type="match status" value="1"/>
</dbReference>
<dbReference type="Proteomes" id="UP001595908">
    <property type="component" value="Unassembled WGS sequence"/>
</dbReference>
<dbReference type="RefSeq" id="WP_033302283.1">
    <property type="nucleotide sequence ID" value="NZ_JBHSJE010000009.1"/>
</dbReference>
<dbReference type="PROSITE" id="PS51186">
    <property type="entry name" value="GNAT"/>
    <property type="match status" value="1"/>
</dbReference>
<dbReference type="Pfam" id="PF13508">
    <property type="entry name" value="Acetyltransf_7"/>
    <property type="match status" value="1"/>
</dbReference>
<proteinExistence type="predicted"/>
<gene>
    <name evidence="2" type="ORF">ACFPL4_26820</name>
</gene>
<dbReference type="EMBL" id="JBHSJE010000009">
    <property type="protein sequence ID" value="MFC4981910.1"/>
    <property type="molecule type" value="Genomic_DNA"/>
</dbReference>
<sequence>MHFTNTSEAVREWVHGWALSRGAAEPDPSPWGFTVNIGLPGHVMSHVLPTADAATVREITGSATGPGVWLKAFVRAESLASWIAPGWSLPGEPGYLMSTPLRPARAPAPLPPGYRLRTWTRDGVTHARVSAADGTRAARGQTAVTGATAVVDKVETHPAHRRRGLGRLIMHTLTDAAAEQGATVGLLASTAEGRALYETTGWAVSAPLANALRGPDPVPR</sequence>
<feature type="domain" description="N-acetyltransferase" evidence="1">
    <location>
        <begin position="54"/>
        <end position="220"/>
    </location>
</feature>
<evidence type="ECO:0000259" key="1">
    <source>
        <dbReference type="PROSITE" id="PS51186"/>
    </source>
</evidence>
<evidence type="ECO:0000313" key="2">
    <source>
        <dbReference type="EMBL" id="MFC4981910.1"/>
    </source>
</evidence>
<reference evidence="3" key="1">
    <citation type="journal article" date="2019" name="Int. J. Syst. Evol. Microbiol.">
        <title>The Global Catalogue of Microorganisms (GCM) 10K type strain sequencing project: providing services to taxonomists for standard genome sequencing and annotation.</title>
        <authorList>
            <consortium name="The Broad Institute Genomics Platform"/>
            <consortium name="The Broad Institute Genome Sequencing Center for Infectious Disease"/>
            <person name="Wu L."/>
            <person name="Ma J."/>
        </authorList>
    </citation>
    <scope>NUCLEOTIDE SEQUENCE [LARGE SCALE GENOMIC DNA]</scope>
    <source>
        <strain evidence="3">ICMP 257</strain>
    </source>
</reference>
<evidence type="ECO:0000313" key="3">
    <source>
        <dbReference type="Proteomes" id="UP001595908"/>
    </source>
</evidence>
<dbReference type="InterPro" id="IPR016181">
    <property type="entry name" value="Acyl_CoA_acyltransferase"/>
</dbReference>
<keyword evidence="3" id="KW-1185">Reference proteome</keyword>
<dbReference type="CDD" id="cd04301">
    <property type="entry name" value="NAT_SF"/>
    <property type="match status" value="1"/>
</dbReference>
<organism evidence="2 3">
    <name type="scientific">Streptomyces atroolivaceus</name>
    <dbReference type="NCBI Taxonomy" id="66869"/>
    <lineage>
        <taxon>Bacteria</taxon>
        <taxon>Bacillati</taxon>
        <taxon>Actinomycetota</taxon>
        <taxon>Actinomycetes</taxon>
        <taxon>Kitasatosporales</taxon>
        <taxon>Streptomycetaceae</taxon>
        <taxon>Streptomyces</taxon>
    </lineage>
</organism>
<dbReference type="GeneID" id="31234728"/>
<accession>A0ABV9VD91</accession>
<comment type="caution">
    <text evidence="2">The sequence shown here is derived from an EMBL/GenBank/DDBJ whole genome shotgun (WGS) entry which is preliminary data.</text>
</comment>